<dbReference type="Pfam" id="PF25934">
    <property type="entry name" value="DUF7979"/>
    <property type="match status" value="1"/>
</dbReference>
<keyword evidence="1" id="KW-0472">Membrane</keyword>
<evidence type="ECO:0000259" key="2">
    <source>
        <dbReference type="Pfam" id="PF25934"/>
    </source>
</evidence>
<feature type="transmembrane region" description="Helical" evidence="1">
    <location>
        <begin position="107"/>
        <end position="125"/>
    </location>
</feature>
<evidence type="ECO:0000313" key="3">
    <source>
        <dbReference type="EMBL" id="GGL52898.1"/>
    </source>
</evidence>
<dbReference type="Proteomes" id="UP000607197">
    <property type="component" value="Unassembled WGS sequence"/>
</dbReference>
<sequence length="131" mass="14644">MVTWQQTVVLFVGVVVAMAGVVLFVGVADADYKFAIDSTADHAPPGNLHYEQYENMRPEKQAIFDRAVSGETVRFEDDTPMPEVVVKNGTYYTAEPPRYFDWSNPRTFGPVLVFLAGAGIALKPVRDDMRR</sequence>
<protein>
    <recommendedName>
        <fullName evidence="2">DUF7979 domain-containing protein</fullName>
    </recommendedName>
</protein>
<dbReference type="InterPro" id="IPR058285">
    <property type="entry name" value="DUF7979"/>
</dbReference>
<name>A0A830F1C5_9EURY</name>
<evidence type="ECO:0000313" key="4">
    <source>
        <dbReference type="Proteomes" id="UP000607197"/>
    </source>
</evidence>
<dbReference type="AlphaFoldDB" id="A0A830F1C5"/>
<proteinExistence type="predicted"/>
<dbReference type="RefSeq" id="WP_188976234.1">
    <property type="nucleotide sequence ID" value="NZ_BMPG01000001.1"/>
</dbReference>
<dbReference type="OrthoDB" id="292887at2157"/>
<organism evidence="3 4">
    <name type="scientific">Halocalculus aciditolerans</name>
    <dbReference type="NCBI Taxonomy" id="1383812"/>
    <lineage>
        <taxon>Archaea</taxon>
        <taxon>Methanobacteriati</taxon>
        <taxon>Methanobacteriota</taxon>
        <taxon>Stenosarchaea group</taxon>
        <taxon>Halobacteria</taxon>
        <taxon>Halobacteriales</taxon>
        <taxon>Halobacteriaceae</taxon>
        <taxon>Halocalculus</taxon>
    </lineage>
</organism>
<dbReference type="EMBL" id="BMPG01000001">
    <property type="protein sequence ID" value="GGL52898.1"/>
    <property type="molecule type" value="Genomic_DNA"/>
</dbReference>
<keyword evidence="1" id="KW-1133">Transmembrane helix</keyword>
<feature type="domain" description="DUF7979" evidence="2">
    <location>
        <begin position="36"/>
        <end position="94"/>
    </location>
</feature>
<evidence type="ECO:0000256" key="1">
    <source>
        <dbReference type="SAM" id="Phobius"/>
    </source>
</evidence>
<reference evidence="3" key="1">
    <citation type="journal article" date="2014" name="Int. J. Syst. Evol. Microbiol.">
        <title>Complete genome sequence of Corynebacterium casei LMG S-19264T (=DSM 44701T), isolated from a smear-ripened cheese.</title>
        <authorList>
            <consortium name="US DOE Joint Genome Institute (JGI-PGF)"/>
            <person name="Walter F."/>
            <person name="Albersmeier A."/>
            <person name="Kalinowski J."/>
            <person name="Ruckert C."/>
        </authorList>
    </citation>
    <scope>NUCLEOTIDE SEQUENCE</scope>
    <source>
        <strain evidence="3">JCM 19596</strain>
    </source>
</reference>
<accession>A0A830F1C5</accession>
<gene>
    <name evidence="3" type="ORF">GCM10009039_08890</name>
</gene>
<keyword evidence="4" id="KW-1185">Reference proteome</keyword>
<feature type="transmembrane region" description="Helical" evidence="1">
    <location>
        <begin position="7"/>
        <end position="28"/>
    </location>
</feature>
<comment type="caution">
    <text evidence="3">The sequence shown here is derived from an EMBL/GenBank/DDBJ whole genome shotgun (WGS) entry which is preliminary data.</text>
</comment>
<keyword evidence="1" id="KW-0812">Transmembrane</keyword>
<reference evidence="3" key="2">
    <citation type="submission" date="2020-09" db="EMBL/GenBank/DDBJ databases">
        <authorList>
            <person name="Sun Q."/>
            <person name="Ohkuma M."/>
        </authorList>
    </citation>
    <scope>NUCLEOTIDE SEQUENCE</scope>
    <source>
        <strain evidence="3">JCM 19596</strain>
    </source>
</reference>